<proteinExistence type="predicted"/>
<dbReference type="EMBL" id="CP063361">
    <property type="protein sequence ID" value="UOD31713.1"/>
    <property type="molecule type" value="Genomic_DNA"/>
</dbReference>
<dbReference type="RefSeq" id="WP_243492823.1">
    <property type="nucleotide sequence ID" value="NZ_CP063361.1"/>
</dbReference>
<accession>A0ABY4AA78</accession>
<evidence type="ECO:0000313" key="1">
    <source>
        <dbReference type="EMBL" id="UOD31713.1"/>
    </source>
</evidence>
<name>A0ABY4AA78_9BURK</name>
<sequence>MHTPFIRYTLLADGSSDAVLIPIIDWVIACHCPGARILPSFAKDFGKIGADLKARAAAAIKNFPCDVLFVHRDAEAMPRAARVREIAGAVRDLDVPCVPVVPVRMTQAWLLRDETAIRFAAGNGSGRDPIPLPHRKKWEAVPDPKAVLFAALGAASGRTGRALRKFHPEKARALITQRTESFAALRGLPAFDAFDKDVAETLKRLVPNVMD</sequence>
<keyword evidence="2" id="KW-1185">Reference proteome</keyword>
<protein>
    <recommendedName>
        <fullName evidence="3">DUF4276 domain-containing protein</fullName>
    </recommendedName>
</protein>
<dbReference type="Proteomes" id="UP000831532">
    <property type="component" value="Chromosome"/>
</dbReference>
<organism evidence="1 2">
    <name type="scientific">Massilia violaceinigra</name>
    <dbReference type="NCBI Taxonomy" id="2045208"/>
    <lineage>
        <taxon>Bacteria</taxon>
        <taxon>Pseudomonadati</taxon>
        <taxon>Pseudomonadota</taxon>
        <taxon>Betaproteobacteria</taxon>
        <taxon>Burkholderiales</taxon>
        <taxon>Oxalobacteraceae</taxon>
        <taxon>Telluria group</taxon>
        <taxon>Massilia</taxon>
    </lineage>
</organism>
<reference evidence="1 2" key="1">
    <citation type="submission" date="2020-10" db="EMBL/GenBank/DDBJ databases">
        <title>Genome analysis of Massilia species.</title>
        <authorList>
            <person name="Jung D.-H."/>
        </authorList>
    </citation>
    <scope>NUCLEOTIDE SEQUENCE [LARGE SCALE GENOMIC DNA]</scope>
    <source>
        <strain evidence="2">sipir</strain>
    </source>
</reference>
<gene>
    <name evidence="1" type="ORF">INH39_08545</name>
</gene>
<evidence type="ECO:0000313" key="2">
    <source>
        <dbReference type="Proteomes" id="UP000831532"/>
    </source>
</evidence>
<evidence type="ECO:0008006" key="3">
    <source>
        <dbReference type="Google" id="ProtNLM"/>
    </source>
</evidence>